<dbReference type="Proteomes" id="UP000327013">
    <property type="component" value="Chromosome 3"/>
</dbReference>
<keyword evidence="3" id="KW-1185">Reference proteome</keyword>
<gene>
    <name evidence="2" type="ORF">FH972_008719</name>
</gene>
<evidence type="ECO:0000313" key="2">
    <source>
        <dbReference type="EMBL" id="KAE8022959.1"/>
    </source>
</evidence>
<feature type="region of interest" description="Disordered" evidence="1">
    <location>
        <begin position="40"/>
        <end position="62"/>
    </location>
</feature>
<organism evidence="2 3">
    <name type="scientific">Carpinus fangiana</name>
    <dbReference type="NCBI Taxonomy" id="176857"/>
    <lineage>
        <taxon>Eukaryota</taxon>
        <taxon>Viridiplantae</taxon>
        <taxon>Streptophyta</taxon>
        <taxon>Embryophyta</taxon>
        <taxon>Tracheophyta</taxon>
        <taxon>Spermatophyta</taxon>
        <taxon>Magnoliopsida</taxon>
        <taxon>eudicotyledons</taxon>
        <taxon>Gunneridae</taxon>
        <taxon>Pentapetalae</taxon>
        <taxon>rosids</taxon>
        <taxon>fabids</taxon>
        <taxon>Fagales</taxon>
        <taxon>Betulaceae</taxon>
        <taxon>Carpinus</taxon>
    </lineage>
</organism>
<evidence type="ECO:0000256" key="1">
    <source>
        <dbReference type="SAM" id="MobiDB-lite"/>
    </source>
</evidence>
<dbReference type="AlphaFoldDB" id="A0A5N6QZK7"/>
<proteinExistence type="predicted"/>
<reference evidence="2 3" key="1">
    <citation type="submission" date="2019-06" db="EMBL/GenBank/DDBJ databases">
        <title>A chromosomal-level reference genome of Carpinus fangiana (Coryloideae, Betulaceae).</title>
        <authorList>
            <person name="Yang X."/>
            <person name="Wang Z."/>
            <person name="Zhang L."/>
            <person name="Hao G."/>
            <person name="Liu J."/>
            <person name="Yang Y."/>
        </authorList>
    </citation>
    <scope>NUCLEOTIDE SEQUENCE [LARGE SCALE GENOMIC DNA]</scope>
    <source>
        <strain evidence="2">Cfa_2016G</strain>
        <tissue evidence="2">Leaf</tissue>
    </source>
</reference>
<protein>
    <submittedName>
        <fullName evidence="2">Uncharacterized protein</fullName>
    </submittedName>
</protein>
<name>A0A5N6QZK7_9ROSI</name>
<sequence>MGSGREKKKIRRKTSAEDAFLETLGPSRFASEVQLQIHRCERREDEPRRWGEPDSGARAKKG</sequence>
<accession>A0A5N6QZK7</accession>
<evidence type="ECO:0000313" key="3">
    <source>
        <dbReference type="Proteomes" id="UP000327013"/>
    </source>
</evidence>
<dbReference type="EMBL" id="CM017323">
    <property type="protein sequence ID" value="KAE8022959.1"/>
    <property type="molecule type" value="Genomic_DNA"/>
</dbReference>